<evidence type="ECO:0000256" key="17">
    <source>
        <dbReference type="ARBA" id="ARBA00023211"/>
    </source>
</evidence>
<keyword evidence="13" id="KW-0239">DNA-directed DNA polymerase</keyword>
<dbReference type="EMBL" id="CP054139">
    <property type="protein sequence ID" value="QKJ32308.1"/>
    <property type="molecule type" value="Genomic_DNA"/>
</dbReference>
<keyword evidence="7" id="KW-0479">Metal-binding</keyword>
<dbReference type="PANTHER" id="PTHR42705:SF2">
    <property type="entry name" value="BIFUNCTIONAL NON-HOMOLOGOUS END JOINING PROTEIN LIGD"/>
    <property type="match status" value="1"/>
</dbReference>
<dbReference type="NCBIfam" id="TIGR02779">
    <property type="entry name" value="NHEJ_ligase_lig"/>
    <property type="match status" value="1"/>
</dbReference>
<dbReference type="InterPro" id="IPR014144">
    <property type="entry name" value="LigD_PE_domain"/>
</dbReference>
<evidence type="ECO:0000256" key="19">
    <source>
        <dbReference type="ARBA" id="ARBA00029943"/>
    </source>
</evidence>
<protein>
    <recommendedName>
        <fullName evidence="2">DNA ligase (ATP)</fullName>
        <ecNumber evidence="2">6.5.1.1</ecNumber>
    </recommendedName>
    <alternativeName>
        <fullName evidence="19">NHEJ DNA polymerase</fullName>
    </alternativeName>
</protein>
<gene>
    <name evidence="23" type="primary">ligD</name>
    <name evidence="23" type="ORF">HQ865_21950</name>
</gene>
<dbReference type="InterPro" id="IPR012310">
    <property type="entry name" value="DNA_ligase_ATP-dep_cent"/>
</dbReference>
<keyword evidence="24" id="KW-1185">Reference proteome</keyword>
<dbReference type="Proteomes" id="UP000505355">
    <property type="component" value="Chromosome"/>
</dbReference>
<dbReference type="InterPro" id="IPR014145">
    <property type="entry name" value="LigD_pol_dom"/>
</dbReference>
<dbReference type="SUPFAM" id="SSF50249">
    <property type="entry name" value="Nucleic acid-binding proteins"/>
    <property type="match status" value="1"/>
</dbReference>
<dbReference type="GO" id="GO:0006310">
    <property type="term" value="P:DNA recombination"/>
    <property type="evidence" value="ECO:0007669"/>
    <property type="project" value="UniProtKB-KW"/>
</dbReference>
<dbReference type="Gene3D" id="3.30.470.30">
    <property type="entry name" value="DNA ligase/mRNA capping enzyme"/>
    <property type="match status" value="1"/>
</dbReference>
<reference evidence="23 24" key="1">
    <citation type="submission" date="2020-05" db="EMBL/GenBank/DDBJ databases">
        <title>Mucilaginibacter mali sp. nov.</title>
        <authorList>
            <person name="Kim H.S."/>
            <person name="Lee K.C."/>
            <person name="Suh M.K."/>
            <person name="Kim J.-S."/>
            <person name="Han K.-I."/>
            <person name="Eom M.K."/>
            <person name="Shin Y.K."/>
            <person name="Lee J.-S."/>
        </authorList>
    </citation>
    <scope>NUCLEOTIDE SEQUENCE [LARGE SCALE GENOMIC DNA]</scope>
    <source>
        <strain evidence="23 24">G2-14</strain>
    </source>
</reference>
<dbReference type="GO" id="GO:0006281">
    <property type="term" value="P:DNA repair"/>
    <property type="evidence" value="ECO:0007669"/>
    <property type="project" value="UniProtKB-KW"/>
</dbReference>
<accession>A0A7D4PWC7</accession>
<dbReference type="Pfam" id="PF04679">
    <property type="entry name" value="DNA_ligase_A_C"/>
    <property type="match status" value="1"/>
</dbReference>
<dbReference type="GO" id="GO:0004527">
    <property type="term" value="F:exonuclease activity"/>
    <property type="evidence" value="ECO:0007669"/>
    <property type="project" value="UniProtKB-KW"/>
</dbReference>
<keyword evidence="18" id="KW-0511">Multifunctional enzyme</keyword>
<dbReference type="SUPFAM" id="SSF56091">
    <property type="entry name" value="DNA ligase/mRNA capping enzyme, catalytic domain"/>
    <property type="match status" value="1"/>
</dbReference>
<feature type="domain" description="ATP-dependent DNA ligase family profile" evidence="22">
    <location>
        <begin position="327"/>
        <end position="412"/>
    </location>
</feature>
<comment type="catalytic activity">
    <reaction evidence="20">
        <text>ATP + (deoxyribonucleotide)n-3'-hydroxyl + 5'-phospho-(deoxyribonucleotide)m = (deoxyribonucleotide)n+m + AMP + diphosphate.</text>
        <dbReference type="EC" id="6.5.1.1"/>
    </reaction>
</comment>
<dbReference type="GO" id="GO:0003910">
    <property type="term" value="F:DNA ligase (ATP) activity"/>
    <property type="evidence" value="ECO:0007669"/>
    <property type="project" value="UniProtKB-EC"/>
</dbReference>
<dbReference type="GO" id="GO:0003887">
    <property type="term" value="F:DNA-directed DNA polymerase activity"/>
    <property type="evidence" value="ECO:0007669"/>
    <property type="project" value="UniProtKB-KW"/>
</dbReference>
<evidence type="ECO:0000256" key="8">
    <source>
        <dbReference type="ARBA" id="ARBA00022741"/>
    </source>
</evidence>
<dbReference type="GO" id="GO:0005524">
    <property type="term" value="F:ATP binding"/>
    <property type="evidence" value="ECO:0007669"/>
    <property type="project" value="UniProtKB-KW"/>
</dbReference>
<keyword evidence="10" id="KW-0378">Hydrolase</keyword>
<evidence type="ECO:0000256" key="10">
    <source>
        <dbReference type="ARBA" id="ARBA00022801"/>
    </source>
</evidence>
<keyword evidence="16" id="KW-0234">DNA repair</keyword>
<keyword evidence="8" id="KW-0547">Nucleotide-binding</keyword>
<dbReference type="GO" id="GO:0003677">
    <property type="term" value="F:DNA binding"/>
    <property type="evidence" value="ECO:0007669"/>
    <property type="project" value="UniProtKB-KW"/>
</dbReference>
<evidence type="ECO:0000256" key="6">
    <source>
        <dbReference type="ARBA" id="ARBA00022722"/>
    </source>
</evidence>
<sequence>MGLAEYVKKRDFKKTSEPKSGKSSNKTLSFVVQRHHASHLHYDFRLELDGVLKSWAVPKGPSLNPNDKRLAMMVEDHPYDYKNFEGIIPNGNYGAGVVMIWDEGTYESLAEDRADDVKTLRAGLESGNLKFRLKGNVLHGEFALVKLHSAEDNSWLLIKHKDQYALHEFNSEDLVPSNIKIMRNNKDGKAKAIPKHKTLENVKDIKEEPADEVEETNAADQPKASGRHFQPMMAKLEAKVFDHEDWIYERKLDGYRAIGYTGKKARLISRNGIDFTHQYQKVTDVLKAIKKDAVLDGELVIEDSKGKSLFQEIQNYTGDKKGLTLKYYVFDLLSLEGHDLRDMELIKRKELLKSLSAAFPKDGAIIYHPHIKEKGSALMKEAAKEGWEGIIGKDANSYYNSGKRSDRWLKFKITQSQETLICGYTAPTGSRKHFGALILGMHKGDHMVYIGNCGTGFNEDSLKELFAEMEPLKTDKKPFEEKQHNRTKVTWLKPKLVCEVYYSEWTNDGHLRHPVFKGLRADKNADKVTMETPEKQLADEELITIGKKKLKLTHLNKVFWPDEGITKGELLHYYRDMAKYIVPYIKDKPMSMRRQPNGIGDEGFFQKDTDASKLPDWIKTHKVYSESNDKNINYIIGTDEASLLYMVNLGCIEINPWLSNYDTPENPEFIVIDLDPHDVPFTEAVEAALKVKEIFDRMETDVFIKTSGSKGLHIYCYAGGKYDYDQAKMFAEYVAHMVNHELPKTTSIERSPAKRPKRTYVDFLQNRRGQTIACPYSVRPKPGATVSTPLHWHEVNDKLKLSDFTIYNVMERVQKTNDPWKGLRDKKLDLKKALEVLKGMEG</sequence>
<keyword evidence="14" id="KW-0238">DNA-binding</keyword>
<evidence type="ECO:0000256" key="4">
    <source>
        <dbReference type="ARBA" id="ARBA00022679"/>
    </source>
</evidence>
<evidence type="ECO:0000256" key="2">
    <source>
        <dbReference type="ARBA" id="ARBA00012727"/>
    </source>
</evidence>
<dbReference type="NCBIfam" id="TIGR02777">
    <property type="entry name" value="LigD_PE_dom"/>
    <property type="match status" value="1"/>
</dbReference>
<dbReference type="Pfam" id="PF13298">
    <property type="entry name" value="LigD_N"/>
    <property type="match status" value="1"/>
</dbReference>
<evidence type="ECO:0000313" key="23">
    <source>
        <dbReference type="EMBL" id="QKJ32308.1"/>
    </source>
</evidence>
<dbReference type="InterPro" id="IPR052171">
    <property type="entry name" value="NHEJ_LigD"/>
</dbReference>
<keyword evidence="15" id="KW-0233">DNA recombination</keyword>
<evidence type="ECO:0000313" key="24">
    <source>
        <dbReference type="Proteomes" id="UP000505355"/>
    </source>
</evidence>
<evidence type="ECO:0000256" key="16">
    <source>
        <dbReference type="ARBA" id="ARBA00023204"/>
    </source>
</evidence>
<dbReference type="CDD" id="cd07906">
    <property type="entry name" value="Adenylation_DNA_ligase_LigD_LigC"/>
    <property type="match status" value="1"/>
</dbReference>
<keyword evidence="11" id="KW-0269">Exonuclease</keyword>
<evidence type="ECO:0000256" key="18">
    <source>
        <dbReference type="ARBA" id="ARBA00023268"/>
    </source>
</evidence>
<dbReference type="NCBIfam" id="TIGR02776">
    <property type="entry name" value="NHEJ_ligase_prk"/>
    <property type="match status" value="1"/>
</dbReference>
<evidence type="ECO:0000256" key="14">
    <source>
        <dbReference type="ARBA" id="ARBA00023125"/>
    </source>
</evidence>
<dbReference type="InterPro" id="IPR012309">
    <property type="entry name" value="DNA_ligase_ATP-dep_C"/>
</dbReference>
<evidence type="ECO:0000256" key="21">
    <source>
        <dbReference type="SAM" id="MobiDB-lite"/>
    </source>
</evidence>
<keyword evidence="12" id="KW-0067">ATP-binding</keyword>
<dbReference type="Gene3D" id="3.90.920.10">
    <property type="entry name" value="DNA primase, PRIM domain"/>
    <property type="match status" value="1"/>
</dbReference>
<dbReference type="AlphaFoldDB" id="A0A7D4PWC7"/>
<evidence type="ECO:0000256" key="5">
    <source>
        <dbReference type="ARBA" id="ARBA00022695"/>
    </source>
</evidence>
<evidence type="ECO:0000256" key="13">
    <source>
        <dbReference type="ARBA" id="ARBA00022932"/>
    </source>
</evidence>
<evidence type="ECO:0000259" key="22">
    <source>
        <dbReference type="PROSITE" id="PS50160"/>
    </source>
</evidence>
<feature type="region of interest" description="Disordered" evidence="21">
    <location>
        <begin position="206"/>
        <end position="225"/>
    </location>
</feature>
<keyword evidence="9" id="KW-0227">DNA damage</keyword>
<dbReference type="Gene3D" id="2.40.50.140">
    <property type="entry name" value="Nucleic acid-binding proteins"/>
    <property type="match status" value="1"/>
</dbReference>
<dbReference type="PANTHER" id="PTHR42705">
    <property type="entry name" value="BIFUNCTIONAL NON-HOMOLOGOUS END JOINING PROTEIN LIGD"/>
    <property type="match status" value="1"/>
</dbReference>
<dbReference type="InterPro" id="IPR012340">
    <property type="entry name" value="NA-bd_OB-fold"/>
</dbReference>
<evidence type="ECO:0000256" key="15">
    <source>
        <dbReference type="ARBA" id="ARBA00023172"/>
    </source>
</evidence>
<proteinExistence type="predicted"/>
<keyword evidence="17" id="KW-0464">Manganese</keyword>
<dbReference type="GO" id="GO:0046872">
    <property type="term" value="F:metal ion binding"/>
    <property type="evidence" value="ECO:0007669"/>
    <property type="project" value="UniProtKB-KW"/>
</dbReference>
<organism evidence="23 24">
    <name type="scientific">Mucilaginibacter mali</name>
    <dbReference type="NCBI Taxonomy" id="2740462"/>
    <lineage>
        <taxon>Bacteria</taxon>
        <taxon>Pseudomonadati</taxon>
        <taxon>Bacteroidota</taxon>
        <taxon>Sphingobacteriia</taxon>
        <taxon>Sphingobacteriales</taxon>
        <taxon>Sphingobacteriaceae</taxon>
        <taxon>Mucilaginibacter</taxon>
    </lineage>
</organism>
<evidence type="ECO:0000256" key="11">
    <source>
        <dbReference type="ARBA" id="ARBA00022839"/>
    </source>
</evidence>
<evidence type="ECO:0000256" key="1">
    <source>
        <dbReference type="ARBA" id="ARBA00001936"/>
    </source>
</evidence>
<dbReference type="KEGG" id="mmab:HQ865_21950"/>
<dbReference type="Gene3D" id="3.30.1490.70">
    <property type="match status" value="1"/>
</dbReference>
<name>A0A7D4PWC7_9SPHI</name>
<dbReference type="PROSITE" id="PS50160">
    <property type="entry name" value="DNA_LIGASE_A3"/>
    <property type="match status" value="1"/>
</dbReference>
<dbReference type="CDD" id="cd07971">
    <property type="entry name" value="OBF_DNA_ligase_LigD"/>
    <property type="match status" value="1"/>
</dbReference>
<keyword evidence="4" id="KW-0808">Transferase</keyword>
<keyword evidence="3 23" id="KW-0436">Ligase</keyword>
<evidence type="ECO:0000256" key="20">
    <source>
        <dbReference type="ARBA" id="ARBA00034003"/>
    </source>
</evidence>
<dbReference type="RefSeq" id="WP_173416958.1">
    <property type="nucleotide sequence ID" value="NZ_CP054139.1"/>
</dbReference>
<evidence type="ECO:0000256" key="9">
    <source>
        <dbReference type="ARBA" id="ARBA00022763"/>
    </source>
</evidence>
<evidence type="ECO:0000256" key="12">
    <source>
        <dbReference type="ARBA" id="ARBA00022840"/>
    </source>
</evidence>
<dbReference type="InterPro" id="IPR014146">
    <property type="entry name" value="LigD_ligase_dom"/>
</dbReference>
<comment type="cofactor">
    <cofactor evidence="1">
        <name>Mn(2+)</name>
        <dbReference type="ChEBI" id="CHEBI:29035"/>
    </cofactor>
</comment>
<evidence type="ECO:0000256" key="3">
    <source>
        <dbReference type="ARBA" id="ARBA00022598"/>
    </source>
</evidence>
<dbReference type="Pfam" id="PF21686">
    <property type="entry name" value="LigD_Prim-Pol"/>
    <property type="match status" value="1"/>
</dbReference>
<keyword evidence="6" id="KW-0540">Nuclease</keyword>
<dbReference type="Pfam" id="PF01068">
    <property type="entry name" value="DNA_ligase_A_M"/>
    <property type="match status" value="1"/>
</dbReference>
<dbReference type="InterPro" id="IPR014143">
    <property type="entry name" value="NHEJ_ligase_prk"/>
</dbReference>
<keyword evidence="5" id="KW-0548">Nucleotidyltransferase</keyword>
<dbReference type="NCBIfam" id="TIGR02778">
    <property type="entry name" value="ligD_pol"/>
    <property type="match status" value="1"/>
</dbReference>
<evidence type="ECO:0000256" key="7">
    <source>
        <dbReference type="ARBA" id="ARBA00022723"/>
    </source>
</evidence>
<dbReference type="EC" id="6.5.1.1" evidence="2"/>